<comment type="caution">
    <text evidence="2">The sequence shown here is derived from an EMBL/GenBank/DDBJ whole genome shotgun (WGS) entry which is preliminary data.</text>
</comment>
<accession>A0A9P1H8K9</accession>
<keyword evidence="3" id="KW-1185">Reference proteome</keyword>
<dbReference type="EMBL" id="CALLCH030000018">
    <property type="protein sequence ID" value="CAI4218692.1"/>
    <property type="molecule type" value="Genomic_DNA"/>
</dbReference>
<reference evidence="2" key="1">
    <citation type="submission" date="2022-11" db="EMBL/GenBank/DDBJ databases">
        <authorList>
            <person name="Scott C."/>
            <person name="Bruce N."/>
        </authorList>
    </citation>
    <scope>NUCLEOTIDE SEQUENCE</scope>
</reference>
<evidence type="ECO:0000313" key="3">
    <source>
        <dbReference type="Proteomes" id="UP000838763"/>
    </source>
</evidence>
<feature type="region of interest" description="Disordered" evidence="1">
    <location>
        <begin position="520"/>
        <end position="553"/>
    </location>
</feature>
<organism evidence="2 3">
    <name type="scientific">Parascedosporium putredinis</name>
    <dbReference type="NCBI Taxonomy" id="1442378"/>
    <lineage>
        <taxon>Eukaryota</taxon>
        <taxon>Fungi</taxon>
        <taxon>Dikarya</taxon>
        <taxon>Ascomycota</taxon>
        <taxon>Pezizomycotina</taxon>
        <taxon>Sordariomycetes</taxon>
        <taxon>Hypocreomycetidae</taxon>
        <taxon>Microascales</taxon>
        <taxon>Microascaceae</taxon>
        <taxon>Parascedosporium</taxon>
    </lineage>
</organism>
<feature type="region of interest" description="Disordered" evidence="1">
    <location>
        <begin position="327"/>
        <end position="363"/>
    </location>
</feature>
<dbReference type="OrthoDB" id="5389734at2759"/>
<feature type="region of interest" description="Disordered" evidence="1">
    <location>
        <begin position="23"/>
        <end position="42"/>
    </location>
</feature>
<dbReference type="AlphaFoldDB" id="A0A9P1H8K9"/>
<sequence>MATARLPVLRVDTYEDALPIVLIPPSDDAPTASPRAGTPSEAEAKMLRARNRSPKSPALHPIRSMQEAFNESLIEATKDASLNKPKLRHLDAKARREHLIAQEKGEELYGMRWRYRPGQTQHELCKLMSQISFGMNLLLTGKANSDDQVVSIIQGHIDEIDEFLDVALEDFQQATADLTERIKYLRLPLEHLDVFEKLLEDRNYRAELLHNNENIDHILSRTMSMLTQYESDFAKGLRSTKDFITYLAEQRDSPRRTQYPDIDDIYKAMKGNTDGWRIAFLDLQQQGINLDGLSTKLSTMVATIQSKAGEVSRRTWTKIEPFSLPRVNSIRASQQTSPASSTSPSVMSTRSPTSSNSISESITPTHAPLDAIRFNRLTISAALGPALENPFEDLKFITHQDNDAIADNLVPDDGDVTVDHGEDILSISLGEARGAATNDHGGVHDRDQDLGVQSEVGVHMYQTVEGMTGQESAKGVKNEPLLCEIEEEQEGVEEEVRAEVKEETKDDAYGDLYLLQPRTYTPRLPAPLPSPAVKEYKPPPQPSSIPDFPKRSSLRQRVSLKGNAPPESIKIPAHAIHAATPTIAKPSNPAGFGLWIGQ</sequence>
<name>A0A9P1H8K9_9PEZI</name>
<gene>
    <name evidence="2" type="ORF">PPNO1_LOCUS8267</name>
</gene>
<evidence type="ECO:0000313" key="2">
    <source>
        <dbReference type="EMBL" id="CAI4218692.1"/>
    </source>
</evidence>
<feature type="compositionally biased region" description="Low complexity" evidence="1">
    <location>
        <begin position="333"/>
        <end position="363"/>
    </location>
</feature>
<dbReference type="Proteomes" id="UP000838763">
    <property type="component" value="Unassembled WGS sequence"/>
</dbReference>
<protein>
    <submittedName>
        <fullName evidence="2">Uncharacterized protein</fullName>
    </submittedName>
</protein>
<evidence type="ECO:0000256" key="1">
    <source>
        <dbReference type="SAM" id="MobiDB-lite"/>
    </source>
</evidence>
<proteinExistence type="predicted"/>